<name>A0A256LDL5_9LACO</name>
<dbReference type="Gene3D" id="3.40.50.1820">
    <property type="entry name" value="alpha/beta hydrolase"/>
    <property type="match status" value="1"/>
</dbReference>
<keyword evidence="2" id="KW-0378">Hydrolase</keyword>
<dbReference type="EMBL" id="NGNX01000022">
    <property type="protein sequence ID" value="OYR91534.1"/>
    <property type="molecule type" value="Genomic_DNA"/>
</dbReference>
<sequence>MFFIQKKYSEEVEKNNKHKNKEPSIARMSVLGLMATFTPTRWLLRIHKRKVEDSSTIEDPDFTIEQIPIFYVHGFRGGDYTTNKMVEAACKAKNTDKFLKATIDPFGNFILEGTWTADKQPIVQLIFKDRIAGVYATSYYLRAALSYLSKRYHFKKYSAVAHSLGAPSVIKAEMKTSLRKNFPHLDHCALIAGPFDGVMYLGDLPNVNRLNEKGRPILMSTSYLGMLFNQRRFNPDISVLNIYGNILDETNTDRFISVVSAKSIRYILAPVAHSFQEVEVRGDAAEHSILHDNPFVINIINKFLKLTD</sequence>
<accession>A0A256LDL5</accession>
<dbReference type="Proteomes" id="UP000215828">
    <property type="component" value="Unassembled WGS sequence"/>
</dbReference>
<reference evidence="2 3" key="1">
    <citation type="submission" date="2017-04" db="EMBL/GenBank/DDBJ databases">
        <authorList>
            <person name="Afonso C.L."/>
            <person name="Miller P.J."/>
            <person name="Scott M.A."/>
            <person name="Spackman E."/>
            <person name="Goraichik I."/>
            <person name="Dimitrov K.M."/>
            <person name="Suarez D.L."/>
            <person name="Swayne D.E."/>
        </authorList>
    </citation>
    <scope>NUCLEOTIDE SEQUENCE [LARGE SCALE GENOMIC DNA]</scope>
    <source>
        <strain evidence="2 3">609q</strain>
    </source>
</reference>
<gene>
    <name evidence="1" type="ORF">CBF53_06020</name>
    <name evidence="2" type="ORF">CBF70_06710</name>
</gene>
<evidence type="ECO:0000313" key="4">
    <source>
        <dbReference type="Proteomes" id="UP000216316"/>
    </source>
</evidence>
<reference evidence="3 4" key="3">
    <citation type="submission" date="2017-09" db="EMBL/GenBank/DDBJ databases">
        <title>Tripartite evolution among Lactobacillus johnsonii, Lactobacillus taiwanensis, Lactobacillus reuteri and their rodent host.</title>
        <authorList>
            <person name="Wang T."/>
            <person name="Knowles S."/>
            <person name="Cheng C."/>
        </authorList>
    </citation>
    <scope>NUCLEOTIDE SEQUENCE [LARGE SCALE GENOMIC DNA]</scope>
    <source>
        <strain evidence="2 3">609q</strain>
        <strain evidence="1 4">609u</strain>
    </source>
</reference>
<dbReference type="InterPro" id="IPR010315">
    <property type="entry name" value="DUF915_hydro-like"/>
</dbReference>
<dbReference type="EMBL" id="NGNV01000022">
    <property type="protein sequence ID" value="OYR88061.1"/>
    <property type="molecule type" value="Genomic_DNA"/>
</dbReference>
<dbReference type="GO" id="GO:0016787">
    <property type="term" value="F:hydrolase activity"/>
    <property type="evidence" value="ECO:0007669"/>
    <property type="project" value="UniProtKB-KW"/>
</dbReference>
<dbReference type="Proteomes" id="UP000216316">
    <property type="component" value="Unassembled WGS sequence"/>
</dbReference>
<proteinExistence type="predicted"/>
<reference evidence="1 4" key="2">
    <citation type="submission" date="2017-05" db="EMBL/GenBank/DDBJ databases">
        <authorList>
            <person name="Lin X.B."/>
            <person name="Stothard P."/>
            <person name="Tasseva G."/>
            <person name="Walter J."/>
        </authorList>
    </citation>
    <scope>NUCLEOTIDE SEQUENCE [LARGE SCALE GENOMIC DNA]</scope>
    <source>
        <strain evidence="1 4">609u</strain>
    </source>
</reference>
<evidence type="ECO:0000313" key="2">
    <source>
        <dbReference type="EMBL" id="OYR91534.1"/>
    </source>
</evidence>
<keyword evidence="4" id="KW-1185">Reference proteome</keyword>
<dbReference type="GeneID" id="64332889"/>
<evidence type="ECO:0000313" key="3">
    <source>
        <dbReference type="Proteomes" id="UP000215828"/>
    </source>
</evidence>
<protein>
    <submittedName>
        <fullName evidence="2">Alpha/beta hydrolase</fullName>
    </submittedName>
</protein>
<organism evidence="2 3">
    <name type="scientific">Lactobacillus taiwanensis</name>
    <dbReference type="NCBI Taxonomy" id="508451"/>
    <lineage>
        <taxon>Bacteria</taxon>
        <taxon>Bacillati</taxon>
        <taxon>Bacillota</taxon>
        <taxon>Bacilli</taxon>
        <taxon>Lactobacillales</taxon>
        <taxon>Lactobacillaceae</taxon>
        <taxon>Lactobacillus</taxon>
    </lineage>
</organism>
<dbReference type="Pfam" id="PF06028">
    <property type="entry name" value="DUF915"/>
    <property type="match status" value="1"/>
</dbReference>
<comment type="caution">
    <text evidence="2">The sequence shown here is derived from an EMBL/GenBank/DDBJ whole genome shotgun (WGS) entry which is preliminary data.</text>
</comment>
<dbReference type="SUPFAM" id="SSF53474">
    <property type="entry name" value="alpha/beta-Hydrolases"/>
    <property type="match status" value="1"/>
</dbReference>
<evidence type="ECO:0000313" key="1">
    <source>
        <dbReference type="EMBL" id="OYR88061.1"/>
    </source>
</evidence>
<dbReference type="RefSeq" id="WP_057718864.1">
    <property type="nucleotide sequence ID" value="NZ_CAMSOJ010000018.1"/>
</dbReference>
<dbReference type="InterPro" id="IPR029058">
    <property type="entry name" value="AB_hydrolase_fold"/>
</dbReference>
<dbReference type="AlphaFoldDB" id="A0A256LDL5"/>